<dbReference type="Pfam" id="PF23622">
    <property type="entry name" value="LRR_At1g61320_AtMIF1"/>
    <property type="match status" value="1"/>
</dbReference>
<keyword evidence="3" id="KW-1185">Reference proteome</keyword>
<name>A0A1E5US23_9POAL</name>
<dbReference type="STRING" id="888268.A0A1E5US23"/>
<protein>
    <recommendedName>
        <fullName evidence="1">At1g61320/AtMIF1 LRR domain-containing protein</fullName>
    </recommendedName>
</protein>
<evidence type="ECO:0000313" key="2">
    <source>
        <dbReference type="EMBL" id="OEL15628.1"/>
    </source>
</evidence>
<feature type="domain" description="At1g61320/AtMIF1 LRR" evidence="1">
    <location>
        <begin position="49"/>
        <end position="238"/>
    </location>
</feature>
<dbReference type="EMBL" id="LWDX02066099">
    <property type="protein sequence ID" value="OEL15628.1"/>
    <property type="molecule type" value="Genomic_DNA"/>
</dbReference>
<dbReference type="InterPro" id="IPR055357">
    <property type="entry name" value="LRR_At1g61320_AtMIF1"/>
</dbReference>
<comment type="caution">
    <text evidence="2">The sequence shown here is derived from an EMBL/GenBank/DDBJ whole genome shotgun (WGS) entry which is preliminary data.</text>
</comment>
<reference evidence="2 3" key="1">
    <citation type="submission" date="2016-09" db="EMBL/GenBank/DDBJ databases">
        <title>The draft genome of Dichanthelium oligosanthes: A C3 panicoid grass species.</title>
        <authorList>
            <person name="Studer A.J."/>
            <person name="Schnable J.C."/>
            <person name="Brutnell T.P."/>
        </authorList>
    </citation>
    <scope>NUCLEOTIDE SEQUENCE [LARGE SCALE GENOMIC DNA]</scope>
    <source>
        <strain evidence="3">cv. Kellogg 1175</strain>
        <tissue evidence="2">Leaf</tissue>
    </source>
</reference>
<dbReference type="InterPro" id="IPR053772">
    <property type="entry name" value="At1g61320/At1g61330-like"/>
</dbReference>
<dbReference type="Proteomes" id="UP000095767">
    <property type="component" value="Unassembled WGS sequence"/>
</dbReference>
<proteinExistence type="predicted"/>
<dbReference type="PANTHER" id="PTHR34145">
    <property type="entry name" value="OS02G0105600 PROTEIN"/>
    <property type="match status" value="1"/>
</dbReference>
<sequence>MPMRDAARAACLSRAFLCSWRCHPNLNLNWYTLSSNKHRVNLSTIIDSILRNHSVIGLKILRLNLYCQYSAFSYIDSWLQLAVTPGIEELNLRLYKKYNFPCSLLSDGVRNSIRSIELNCCTFRPTAELGPLRRLTKCLLSNSLALEQLDLFDCNKIIFLKIPCALLQLSCLTVVSCWHLQVIENKAPNLSSLEFGGNVIGETLQMKNLSTDHSEAVCYAGAKLPPIMPNLETLDIRS</sequence>
<organism evidence="2 3">
    <name type="scientific">Dichanthelium oligosanthes</name>
    <dbReference type="NCBI Taxonomy" id="888268"/>
    <lineage>
        <taxon>Eukaryota</taxon>
        <taxon>Viridiplantae</taxon>
        <taxon>Streptophyta</taxon>
        <taxon>Embryophyta</taxon>
        <taxon>Tracheophyta</taxon>
        <taxon>Spermatophyta</taxon>
        <taxon>Magnoliopsida</taxon>
        <taxon>Liliopsida</taxon>
        <taxon>Poales</taxon>
        <taxon>Poaceae</taxon>
        <taxon>PACMAD clade</taxon>
        <taxon>Panicoideae</taxon>
        <taxon>Panicodae</taxon>
        <taxon>Paniceae</taxon>
        <taxon>Dichantheliinae</taxon>
        <taxon>Dichanthelium</taxon>
    </lineage>
</organism>
<evidence type="ECO:0000313" key="3">
    <source>
        <dbReference type="Proteomes" id="UP000095767"/>
    </source>
</evidence>
<evidence type="ECO:0000259" key="1">
    <source>
        <dbReference type="Pfam" id="PF23622"/>
    </source>
</evidence>
<dbReference type="OrthoDB" id="682492at2759"/>
<gene>
    <name evidence="2" type="ORF">BAE44_0023358</name>
</gene>
<dbReference type="AlphaFoldDB" id="A0A1E5US23"/>
<feature type="non-terminal residue" evidence="2">
    <location>
        <position position="238"/>
    </location>
</feature>
<dbReference type="PANTHER" id="PTHR34145:SF52">
    <property type="entry name" value="OS02G0105800 PROTEIN"/>
    <property type="match status" value="1"/>
</dbReference>
<accession>A0A1E5US23</accession>